<feature type="region of interest" description="Disordered" evidence="4">
    <location>
        <begin position="433"/>
        <end position="464"/>
    </location>
</feature>
<keyword evidence="5" id="KW-0812">Transmembrane</keyword>
<dbReference type="InterPro" id="IPR001173">
    <property type="entry name" value="Glyco_trans_2-like"/>
</dbReference>
<dbReference type="KEGG" id="asla:NCTC11923_02184"/>
<evidence type="ECO:0000259" key="6">
    <source>
        <dbReference type="Pfam" id="PF13632"/>
    </source>
</evidence>
<gene>
    <name evidence="7" type="primary">icaA</name>
    <name evidence="7" type="ORF">NCTC11923_02184</name>
</gene>
<feature type="transmembrane region" description="Helical" evidence="5">
    <location>
        <begin position="396"/>
        <end position="415"/>
    </location>
</feature>
<comment type="similarity">
    <text evidence="1">Belongs to the glycosyltransferase 2 family.</text>
</comment>
<dbReference type="InterPro" id="IPR029044">
    <property type="entry name" value="Nucleotide-diphossugar_trans"/>
</dbReference>
<dbReference type="AlphaFoldDB" id="A0A3S4U3C6"/>
<dbReference type="PANTHER" id="PTHR43630">
    <property type="entry name" value="POLY-BETA-1,6-N-ACETYL-D-GLUCOSAMINE SYNTHASE"/>
    <property type="match status" value="1"/>
</dbReference>
<dbReference type="Gene3D" id="3.90.550.10">
    <property type="entry name" value="Spore Coat Polysaccharide Biosynthesis Protein SpsA, Chain A"/>
    <property type="match status" value="1"/>
</dbReference>
<keyword evidence="5" id="KW-1133">Transmembrane helix</keyword>
<keyword evidence="2 7" id="KW-0328">Glycosyltransferase</keyword>
<reference evidence="7 8" key="1">
    <citation type="submission" date="2018-12" db="EMBL/GenBank/DDBJ databases">
        <authorList>
            <consortium name="Pathogen Informatics"/>
        </authorList>
    </citation>
    <scope>NUCLEOTIDE SEQUENCE [LARGE SCALE GENOMIC DNA]</scope>
    <source>
        <strain evidence="7 8">NCTC11923</strain>
    </source>
</reference>
<dbReference type="Proteomes" id="UP000276899">
    <property type="component" value="Chromosome"/>
</dbReference>
<feature type="domain" description="Glycosyltransferase 2-like" evidence="6">
    <location>
        <begin position="159"/>
        <end position="373"/>
    </location>
</feature>
<evidence type="ECO:0000256" key="1">
    <source>
        <dbReference type="ARBA" id="ARBA00006739"/>
    </source>
</evidence>
<keyword evidence="8" id="KW-1185">Reference proteome</keyword>
<sequence>MTPLGAVGAAGRTQDLLEVLPTALDRIGWWGALAMIALSLLYALTLLIASRSEPRRSAPAVTPPLHIVILMPCLNEAEVIGASVARLSAITDPNLRILVIDDGSDDETAQQALIGGDPRVEVMRRVAPRARLGKGEALNDALDLIRRRYAAMPARQVIVGVMDADGRLDPHAIADAHRAFASQEVGAVQMGVRINNRFGSLLARMQDMEFVVFTEVFQRGRRRLGSVGMGGNAQFVRLAALNALGPRPWTRSLTEDFDLGVRLNTTRWINEFWSGASVHQQGVTSLSRLLRQRTRWFQGNLQSAGLLWRVTRQRQGWGRADTLWQILTPYMLLAGSLLSLSFLITMIMVVVAAIMGWPQPWAWMVVAYTIAFGPGLIYGFLYWRIERHEGLGPLRALAYAHLFVLYGLLPSLYGWRALGRALVGRTGWAKTAREAEPATQAPTGQAGGPGGPSPLMADEAQEAA</sequence>
<evidence type="ECO:0000313" key="8">
    <source>
        <dbReference type="Proteomes" id="UP000276899"/>
    </source>
</evidence>
<accession>A0A3S4U3C6</accession>
<evidence type="ECO:0000256" key="2">
    <source>
        <dbReference type="ARBA" id="ARBA00022676"/>
    </source>
</evidence>
<dbReference type="Pfam" id="PF13632">
    <property type="entry name" value="Glyco_trans_2_3"/>
    <property type="match status" value="1"/>
</dbReference>
<name>A0A3S4U3C6_9ACTO</name>
<evidence type="ECO:0000256" key="5">
    <source>
        <dbReference type="SAM" id="Phobius"/>
    </source>
</evidence>
<evidence type="ECO:0000256" key="3">
    <source>
        <dbReference type="ARBA" id="ARBA00022679"/>
    </source>
</evidence>
<dbReference type="GO" id="GO:0016757">
    <property type="term" value="F:glycosyltransferase activity"/>
    <property type="evidence" value="ECO:0007669"/>
    <property type="project" value="UniProtKB-KW"/>
</dbReference>
<proteinExistence type="inferred from homology"/>
<dbReference type="EC" id="2.4.1.-" evidence="7"/>
<protein>
    <submittedName>
        <fullName evidence="7">Poly-beta-1,6-N-acetyl-D-glucosamine synthase</fullName>
        <ecNumber evidence="7">2.4.1.-</ecNumber>
    </submittedName>
</protein>
<feature type="transmembrane region" description="Helical" evidence="5">
    <location>
        <begin position="330"/>
        <end position="355"/>
    </location>
</feature>
<feature type="transmembrane region" description="Helical" evidence="5">
    <location>
        <begin position="361"/>
        <end position="384"/>
    </location>
</feature>
<evidence type="ECO:0000313" key="7">
    <source>
        <dbReference type="EMBL" id="VEG75513.1"/>
    </source>
</evidence>
<feature type="transmembrane region" description="Helical" evidence="5">
    <location>
        <begin position="27"/>
        <end position="49"/>
    </location>
</feature>
<dbReference type="PANTHER" id="PTHR43630:SF1">
    <property type="entry name" value="POLY-BETA-1,6-N-ACETYL-D-GLUCOSAMINE SYNTHASE"/>
    <property type="match status" value="1"/>
</dbReference>
<evidence type="ECO:0000256" key="4">
    <source>
        <dbReference type="SAM" id="MobiDB-lite"/>
    </source>
</evidence>
<dbReference type="EMBL" id="LR134363">
    <property type="protein sequence ID" value="VEG75513.1"/>
    <property type="molecule type" value="Genomic_DNA"/>
</dbReference>
<keyword evidence="5" id="KW-0472">Membrane</keyword>
<dbReference type="SUPFAM" id="SSF53448">
    <property type="entry name" value="Nucleotide-diphospho-sugar transferases"/>
    <property type="match status" value="1"/>
</dbReference>
<organism evidence="7 8">
    <name type="scientific">Actinomyces slackii</name>
    <dbReference type="NCBI Taxonomy" id="52774"/>
    <lineage>
        <taxon>Bacteria</taxon>
        <taxon>Bacillati</taxon>
        <taxon>Actinomycetota</taxon>
        <taxon>Actinomycetes</taxon>
        <taxon>Actinomycetales</taxon>
        <taxon>Actinomycetaceae</taxon>
        <taxon>Actinomyces</taxon>
    </lineage>
</organism>
<keyword evidence="3 7" id="KW-0808">Transferase</keyword>
<dbReference type="STRING" id="1278298.GCA_000428685_01278"/>
<dbReference type="RefSeq" id="WP_084500606.1">
    <property type="nucleotide sequence ID" value="NZ_LR134363.1"/>
</dbReference>